<accession>A0AAV8BPV6</accession>
<reference evidence="4" key="1">
    <citation type="submission" date="2022-08" db="EMBL/GenBank/DDBJ databases">
        <authorList>
            <person name="Marques A."/>
        </authorList>
    </citation>
    <scope>NUCLEOTIDE SEQUENCE</scope>
    <source>
        <strain evidence="4">RhyPub2mFocal</strain>
        <tissue evidence="4">Leaves</tissue>
    </source>
</reference>
<feature type="repeat" description="PPR" evidence="3">
    <location>
        <begin position="285"/>
        <end position="319"/>
    </location>
</feature>
<gene>
    <name evidence="4" type="ORF">LUZ62_079612</name>
</gene>
<evidence type="ECO:0000256" key="2">
    <source>
        <dbReference type="ARBA" id="ARBA00022946"/>
    </source>
</evidence>
<sequence>MYYEFIIISSVQYSPSKFKFPGASCLLLASVSHILPASLSLSSFFFDHLMSKNLLPRIKPRLTSLPRPTTSPSRLTRSLAISISQLLDSRHTNPHWQHSLSHLLSSHPHLPLPSLLASFPDAHSTISFFHWARTAPPHSAPILDSLAYSSLLLQLAKWRRLDEIGIVVATMREANMIPTRNALSVLLARFSDSGMVQKAMEVYELIRENYDALPHVVDCNSLLKLLVKRRSWDVACKVYGEMLKREGGTDNHSTCIMVNGFCIQGKMEDAKKLIEDRWGVGCIPNVVFYNVLIEGYFRHEKFQKGYDLFREMEKKGFLPSVVSYGILINGFCKKGHFDKVVKIFYEMKSKGVGPNVQVFNNIMDFLCKQRSVRCAKSVLKQMMENNCQPDLITFNTLISGFCRERMAKEAEMFLREAIRRGISPNEKSYTPLIHGFSIVGEVVKATDLLAEMLERGTSPDLVTFGALIHSLVVVGKVKEALAVKEKMVVIGVALDGQIYNFLIGGLCKKGMLSSAKKLLGKMLSQNILPDEFVYTTLIDGFIRNDNFEEAKKVFQFMEEKGIRGGIVLHNAIIKGYCKNGLMKEAVACYNGLKNNGCNPDEVTFTTLISGFSKQGNLKAALCVLGRMIKGQCKPNVITCSVLMVMYCNRGDTEKTEFIYNYMKLSNLSPNVVTYTILVRCFFKTYNVIKAAEWFETMLSNKCAPNDATFHTLINGLLKCLPIENHAGIGILDLYMQMVADRWDHRAAVYNSIIFTLCRYNMLRKALEFKDHIAGKMFSADCVTSLSLLYGVCVEGRSKVWMDLIEPEVIKVETQIVCKYKMIFDRYICESVSSEVSSVLENLLEESMGSCKPIYQVGGL</sequence>
<comment type="caution">
    <text evidence="4">The sequence shown here is derived from an EMBL/GenBank/DDBJ whole genome shotgun (WGS) entry which is preliminary data.</text>
</comment>
<evidence type="ECO:0000256" key="3">
    <source>
        <dbReference type="PROSITE-ProRule" id="PRU00708"/>
    </source>
</evidence>
<evidence type="ECO:0000313" key="4">
    <source>
        <dbReference type="EMBL" id="KAJ4745207.1"/>
    </source>
</evidence>
<dbReference type="Gene3D" id="1.25.40.10">
    <property type="entry name" value="Tetratricopeptide repeat domain"/>
    <property type="match status" value="9"/>
</dbReference>
<feature type="repeat" description="PPR" evidence="3">
    <location>
        <begin position="670"/>
        <end position="704"/>
    </location>
</feature>
<evidence type="ECO:0000256" key="1">
    <source>
        <dbReference type="ARBA" id="ARBA00022737"/>
    </source>
</evidence>
<dbReference type="EMBL" id="JAMFTS010000005">
    <property type="protein sequence ID" value="KAJ4745207.1"/>
    <property type="molecule type" value="Genomic_DNA"/>
</dbReference>
<feature type="repeat" description="PPR" evidence="3">
    <location>
        <begin position="565"/>
        <end position="599"/>
    </location>
</feature>
<feature type="repeat" description="PPR" evidence="3">
    <location>
        <begin position="355"/>
        <end position="389"/>
    </location>
</feature>
<feature type="repeat" description="PPR" evidence="3">
    <location>
        <begin position="635"/>
        <end position="669"/>
    </location>
</feature>
<dbReference type="GO" id="GO:0003729">
    <property type="term" value="F:mRNA binding"/>
    <property type="evidence" value="ECO:0007669"/>
    <property type="project" value="TreeGrafter"/>
</dbReference>
<dbReference type="PROSITE" id="PS51375">
    <property type="entry name" value="PPR"/>
    <property type="match status" value="12"/>
</dbReference>
<dbReference type="InterPro" id="IPR011990">
    <property type="entry name" value="TPR-like_helical_dom_sf"/>
</dbReference>
<dbReference type="Proteomes" id="UP001140206">
    <property type="component" value="Chromosome 5"/>
</dbReference>
<dbReference type="Pfam" id="PF01535">
    <property type="entry name" value="PPR"/>
    <property type="match status" value="2"/>
</dbReference>
<keyword evidence="2" id="KW-0809">Transit peptide</keyword>
<feature type="repeat" description="PPR" evidence="3">
    <location>
        <begin position="495"/>
        <end position="529"/>
    </location>
</feature>
<organism evidence="4 5">
    <name type="scientific">Rhynchospora pubera</name>
    <dbReference type="NCBI Taxonomy" id="906938"/>
    <lineage>
        <taxon>Eukaryota</taxon>
        <taxon>Viridiplantae</taxon>
        <taxon>Streptophyta</taxon>
        <taxon>Embryophyta</taxon>
        <taxon>Tracheophyta</taxon>
        <taxon>Spermatophyta</taxon>
        <taxon>Magnoliopsida</taxon>
        <taxon>Liliopsida</taxon>
        <taxon>Poales</taxon>
        <taxon>Cyperaceae</taxon>
        <taxon>Cyperoideae</taxon>
        <taxon>Rhynchosporeae</taxon>
        <taxon>Rhynchospora</taxon>
    </lineage>
</organism>
<keyword evidence="1" id="KW-0677">Repeat</keyword>
<dbReference type="NCBIfam" id="TIGR00756">
    <property type="entry name" value="PPR"/>
    <property type="match status" value="12"/>
</dbReference>
<protein>
    <submittedName>
        <fullName evidence="4">Pentatricopeptide repeat-containing protein</fullName>
    </submittedName>
</protein>
<feature type="repeat" description="PPR" evidence="3">
    <location>
        <begin position="390"/>
        <end position="424"/>
    </location>
</feature>
<evidence type="ECO:0000313" key="5">
    <source>
        <dbReference type="Proteomes" id="UP001140206"/>
    </source>
</evidence>
<feature type="repeat" description="PPR" evidence="3">
    <location>
        <begin position="530"/>
        <end position="564"/>
    </location>
</feature>
<dbReference type="AlphaFoldDB" id="A0AAV8BPV6"/>
<dbReference type="Pfam" id="PF13041">
    <property type="entry name" value="PPR_2"/>
    <property type="match status" value="6"/>
</dbReference>
<dbReference type="InterPro" id="IPR051240">
    <property type="entry name" value="Mito_RNA-Proc/Resp"/>
</dbReference>
<feature type="repeat" description="PPR" evidence="3">
    <location>
        <begin position="460"/>
        <end position="494"/>
    </location>
</feature>
<keyword evidence="5" id="KW-1185">Reference proteome</keyword>
<feature type="repeat" description="PPR" evidence="3">
    <location>
        <begin position="600"/>
        <end position="634"/>
    </location>
</feature>
<dbReference type="InterPro" id="IPR002885">
    <property type="entry name" value="PPR_rpt"/>
</dbReference>
<dbReference type="PANTHER" id="PTHR47933:SF11">
    <property type="entry name" value="PENTATRICOPEPTIDE REPEAT-CONTAINING PROTEIN 2"/>
    <property type="match status" value="1"/>
</dbReference>
<feature type="repeat" description="PPR" evidence="3">
    <location>
        <begin position="320"/>
        <end position="354"/>
    </location>
</feature>
<name>A0AAV8BPV6_9POAL</name>
<dbReference type="PANTHER" id="PTHR47933">
    <property type="entry name" value="PENTATRICOPEPTIDE REPEAT-CONTAINING PROTEIN 1, MITOCHONDRIAL"/>
    <property type="match status" value="1"/>
</dbReference>
<feature type="repeat" description="PPR" evidence="3">
    <location>
        <begin position="425"/>
        <end position="459"/>
    </location>
</feature>
<proteinExistence type="predicted"/>